<dbReference type="SUPFAM" id="SSF57903">
    <property type="entry name" value="FYVE/PHD zinc finger"/>
    <property type="match status" value="1"/>
</dbReference>
<dbReference type="EMBL" id="MCFE01000436">
    <property type="protein sequence ID" value="ORX89571.1"/>
    <property type="molecule type" value="Genomic_DNA"/>
</dbReference>
<dbReference type="InterPro" id="IPR013083">
    <property type="entry name" value="Znf_RING/FYVE/PHD"/>
</dbReference>
<protein>
    <recommendedName>
        <fullName evidence="4">Zinc finger PHD-type domain-containing protein</fullName>
    </recommendedName>
</protein>
<reference evidence="2 3" key="1">
    <citation type="submission" date="2016-07" db="EMBL/GenBank/DDBJ databases">
        <title>Pervasive Adenine N6-methylation of Active Genes in Fungi.</title>
        <authorList>
            <consortium name="DOE Joint Genome Institute"/>
            <person name="Mondo S.J."/>
            <person name="Dannebaum R.O."/>
            <person name="Kuo R.C."/>
            <person name="Labutti K."/>
            <person name="Haridas S."/>
            <person name="Kuo A."/>
            <person name="Salamov A."/>
            <person name="Ahrendt S.R."/>
            <person name="Lipzen A."/>
            <person name="Sullivan W."/>
            <person name="Andreopoulos W.B."/>
            <person name="Clum A."/>
            <person name="Lindquist E."/>
            <person name="Daum C."/>
            <person name="Ramamoorthy G.K."/>
            <person name="Gryganskyi A."/>
            <person name="Culley D."/>
            <person name="Magnuson J.K."/>
            <person name="James T.Y."/>
            <person name="O'Malley M.A."/>
            <person name="Stajich J.E."/>
            <person name="Spatafora J.W."/>
            <person name="Visel A."/>
            <person name="Grigoriev I.V."/>
        </authorList>
    </citation>
    <scope>NUCLEOTIDE SEQUENCE [LARGE SCALE GENOMIC DNA]</scope>
    <source>
        <strain evidence="2 3">CBS 931.73</strain>
    </source>
</reference>
<evidence type="ECO:0008006" key="4">
    <source>
        <dbReference type="Google" id="ProtNLM"/>
    </source>
</evidence>
<evidence type="ECO:0000313" key="1">
    <source>
        <dbReference type="EMBL" id="ORX89571.1"/>
    </source>
</evidence>
<sequence length="156" mass="18276">CDYCNTWGHIVCFGFKSKDDPRIPDVHVCYACRFNKSQELGMKYNTRRIENLAIWRHCLSIVWDEGLESCPLLGWRLGINTPTARKLINRLCREGFLIKTIKRGEQKTRGKSSYLVVKNPEMEEMLDRYFSQDLDEALVHFETRVRVLFDTGIVNV</sequence>
<dbReference type="STRING" id="1314790.A0A1Y1Z8I2"/>
<dbReference type="Gene3D" id="3.30.40.10">
    <property type="entry name" value="Zinc/RING finger domain, C3HC4 (zinc finger)"/>
    <property type="match status" value="1"/>
</dbReference>
<comment type="caution">
    <text evidence="2">The sequence shown here is derived from an EMBL/GenBank/DDBJ whole genome shotgun (WGS) entry which is preliminary data.</text>
</comment>
<proteinExistence type="predicted"/>
<name>A0A1Y1Z8I2_9FUNG</name>
<dbReference type="AlphaFoldDB" id="A0A1Y1Z8I2"/>
<evidence type="ECO:0000313" key="3">
    <source>
        <dbReference type="Proteomes" id="UP000193498"/>
    </source>
</evidence>
<dbReference type="InParanoid" id="A0A1Y1Z8I2"/>
<keyword evidence="3" id="KW-1185">Reference proteome</keyword>
<gene>
    <name evidence="1" type="ORF">K493DRAFT_233046</name>
    <name evidence="2" type="ORF">K493DRAFT_370725</name>
</gene>
<organism evidence="2 3">
    <name type="scientific">Basidiobolus meristosporus CBS 931.73</name>
    <dbReference type="NCBI Taxonomy" id="1314790"/>
    <lineage>
        <taxon>Eukaryota</taxon>
        <taxon>Fungi</taxon>
        <taxon>Fungi incertae sedis</taxon>
        <taxon>Zoopagomycota</taxon>
        <taxon>Entomophthoromycotina</taxon>
        <taxon>Basidiobolomycetes</taxon>
        <taxon>Basidiobolales</taxon>
        <taxon>Basidiobolaceae</taxon>
        <taxon>Basidiobolus</taxon>
    </lineage>
</organism>
<dbReference type="Proteomes" id="UP000193498">
    <property type="component" value="Unassembled WGS sequence"/>
</dbReference>
<dbReference type="OrthoDB" id="1928087at2759"/>
<accession>A0A1Y1Z8I2</accession>
<dbReference type="InterPro" id="IPR011011">
    <property type="entry name" value="Znf_FYVE_PHD"/>
</dbReference>
<dbReference type="EMBL" id="MCFE01000015">
    <property type="protein sequence ID" value="ORY06561.1"/>
    <property type="molecule type" value="Genomic_DNA"/>
</dbReference>
<evidence type="ECO:0000313" key="2">
    <source>
        <dbReference type="EMBL" id="ORY06561.1"/>
    </source>
</evidence>
<feature type="non-terminal residue" evidence="2">
    <location>
        <position position="1"/>
    </location>
</feature>